<dbReference type="PANTHER" id="PTHR12149:SF8">
    <property type="entry name" value="PROTEIN-RIBULOSAMINE 3-KINASE"/>
    <property type="match status" value="1"/>
</dbReference>
<dbReference type="Gene3D" id="3.90.1200.10">
    <property type="match status" value="1"/>
</dbReference>
<evidence type="ECO:0000256" key="1">
    <source>
        <dbReference type="ARBA" id="ARBA00009460"/>
    </source>
</evidence>
<dbReference type="InterPro" id="IPR011009">
    <property type="entry name" value="Kinase-like_dom_sf"/>
</dbReference>
<evidence type="ECO:0000256" key="2">
    <source>
        <dbReference type="PIRNR" id="PIRNR006221"/>
    </source>
</evidence>
<dbReference type="SUPFAM" id="SSF56112">
    <property type="entry name" value="Protein kinase-like (PK-like)"/>
    <property type="match status" value="1"/>
</dbReference>
<sequence>MWHSVESAITKSTGKAFSIENKSPISGGDINLAFHISGKNQNYFVKVNNKTAYDNFSQEWYSLDQLASLSDVKSPKPVAIGSTLDKSFLVLEYLALTSGSDSQWFQIGQQLALMHQVCTHGEFGWQHDNYLGHTRQPNKWQKNWSVFFAEQRIGWQLALLEEKSILLGDIDYICAHCQKLLAHHHPQPSLLHGDLWQGNVSFTELQGVIYDPACYYGDREADIAMTELFGLFPTSFYQGYQATYPLSKSYAKRKLLYNFYHVLNHANMFGGIYIDQSKANLQRILSTPS</sequence>
<protein>
    <submittedName>
        <fullName evidence="3">Fructosamine kinase family protein</fullName>
    </submittedName>
</protein>
<proteinExistence type="inferred from homology"/>
<dbReference type="PANTHER" id="PTHR12149">
    <property type="entry name" value="FRUCTOSAMINE 3 KINASE-RELATED PROTEIN"/>
    <property type="match status" value="1"/>
</dbReference>
<reference evidence="3 4" key="1">
    <citation type="submission" date="2018-08" db="EMBL/GenBank/DDBJ databases">
        <title>Thalassotalea euphylliae genome.</title>
        <authorList>
            <person name="Summers S."/>
            <person name="Rice S.A."/>
            <person name="Freckelton M.L."/>
            <person name="Nedved B.T."/>
            <person name="Hadfield M.G."/>
        </authorList>
    </citation>
    <scope>NUCLEOTIDE SEQUENCE [LARGE SCALE GENOMIC DNA]</scope>
    <source>
        <strain evidence="3 4">H2</strain>
    </source>
</reference>
<dbReference type="Proteomes" id="UP000256999">
    <property type="component" value="Unassembled WGS sequence"/>
</dbReference>
<organism evidence="3 4">
    <name type="scientific">Thalassotalea euphylliae</name>
    <dbReference type="NCBI Taxonomy" id="1655234"/>
    <lineage>
        <taxon>Bacteria</taxon>
        <taxon>Pseudomonadati</taxon>
        <taxon>Pseudomonadota</taxon>
        <taxon>Gammaproteobacteria</taxon>
        <taxon>Alteromonadales</taxon>
        <taxon>Colwelliaceae</taxon>
        <taxon>Thalassotalea</taxon>
    </lineage>
</organism>
<comment type="similarity">
    <text evidence="1 2">Belongs to the fructosamine kinase family.</text>
</comment>
<dbReference type="AlphaFoldDB" id="A0A3E0UEN7"/>
<dbReference type="InterPro" id="IPR016477">
    <property type="entry name" value="Fructo-/Ketosamine-3-kinase"/>
</dbReference>
<dbReference type="OrthoDB" id="5291879at2"/>
<dbReference type="Pfam" id="PF03881">
    <property type="entry name" value="Fructosamin_kin"/>
    <property type="match status" value="1"/>
</dbReference>
<dbReference type="PIRSF" id="PIRSF006221">
    <property type="entry name" value="Ketosamine-3-kinase"/>
    <property type="match status" value="1"/>
</dbReference>
<keyword evidence="2 3" id="KW-0418">Kinase</keyword>
<dbReference type="Gene3D" id="3.30.200.20">
    <property type="entry name" value="Phosphorylase Kinase, domain 1"/>
    <property type="match status" value="1"/>
</dbReference>
<dbReference type="RefSeq" id="WP_116000131.1">
    <property type="nucleotide sequence ID" value="NZ_QUOV01000001.1"/>
</dbReference>
<accession>A0A3E0UEN7</accession>
<comment type="caution">
    <text evidence="3">The sequence shown here is derived from an EMBL/GenBank/DDBJ whole genome shotgun (WGS) entry which is preliminary data.</text>
</comment>
<gene>
    <name evidence="3" type="ORF">DXX92_08890</name>
</gene>
<dbReference type="GO" id="GO:0016301">
    <property type="term" value="F:kinase activity"/>
    <property type="evidence" value="ECO:0007669"/>
    <property type="project" value="UniProtKB-UniRule"/>
</dbReference>
<evidence type="ECO:0000313" key="4">
    <source>
        <dbReference type="Proteomes" id="UP000256999"/>
    </source>
</evidence>
<keyword evidence="2" id="KW-0808">Transferase</keyword>
<evidence type="ECO:0000313" key="3">
    <source>
        <dbReference type="EMBL" id="REL35458.1"/>
    </source>
</evidence>
<dbReference type="EMBL" id="QUOV01000001">
    <property type="protein sequence ID" value="REL35458.1"/>
    <property type="molecule type" value="Genomic_DNA"/>
</dbReference>
<name>A0A3E0UEN7_9GAMM</name>